<keyword evidence="3" id="KW-1185">Reference proteome</keyword>
<dbReference type="OrthoDB" id="3239945at2"/>
<feature type="domain" description="N-acetyltransferase" evidence="1">
    <location>
        <begin position="1"/>
        <end position="149"/>
    </location>
</feature>
<dbReference type="Pfam" id="PF00583">
    <property type="entry name" value="Acetyltransf_1"/>
    <property type="match status" value="1"/>
</dbReference>
<comment type="caution">
    <text evidence="2">The sequence shown here is derived from an EMBL/GenBank/DDBJ whole genome shotgun (WGS) entry which is preliminary data.</text>
</comment>
<keyword evidence="2" id="KW-0808">Transferase</keyword>
<accession>A0A563EMI1</accession>
<evidence type="ECO:0000313" key="2">
    <source>
        <dbReference type="EMBL" id="TWP48380.1"/>
    </source>
</evidence>
<reference evidence="2 3" key="1">
    <citation type="submission" date="2019-07" db="EMBL/GenBank/DDBJ databases">
        <title>Lentzea xizangensis sp. nov., isolated from Qinghai-Tibetan Plateau Soils.</title>
        <authorList>
            <person name="Huang J."/>
        </authorList>
    </citation>
    <scope>NUCLEOTIDE SEQUENCE [LARGE SCALE GENOMIC DNA]</scope>
    <source>
        <strain evidence="2 3">FXJ1.1311</strain>
    </source>
</reference>
<name>A0A563EMI1_9PSEU</name>
<organism evidence="2 3">
    <name type="scientific">Lentzea tibetensis</name>
    <dbReference type="NCBI Taxonomy" id="2591470"/>
    <lineage>
        <taxon>Bacteria</taxon>
        <taxon>Bacillati</taxon>
        <taxon>Actinomycetota</taxon>
        <taxon>Actinomycetes</taxon>
        <taxon>Pseudonocardiales</taxon>
        <taxon>Pseudonocardiaceae</taxon>
        <taxon>Lentzea</taxon>
    </lineage>
</organism>
<dbReference type="PROSITE" id="PS51186">
    <property type="entry name" value="GNAT"/>
    <property type="match status" value="1"/>
</dbReference>
<dbReference type="GO" id="GO:0016747">
    <property type="term" value="F:acyltransferase activity, transferring groups other than amino-acyl groups"/>
    <property type="evidence" value="ECO:0007669"/>
    <property type="project" value="InterPro"/>
</dbReference>
<gene>
    <name evidence="2" type="ORF">FKR81_28865</name>
</gene>
<dbReference type="AlphaFoldDB" id="A0A563EMI1"/>
<dbReference type="Proteomes" id="UP000316639">
    <property type="component" value="Unassembled WGS sequence"/>
</dbReference>
<evidence type="ECO:0000259" key="1">
    <source>
        <dbReference type="PROSITE" id="PS51186"/>
    </source>
</evidence>
<dbReference type="CDD" id="cd04301">
    <property type="entry name" value="NAT_SF"/>
    <property type="match status" value="1"/>
</dbReference>
<dbReference type="InterPro" id="IPR016181">
    <property type="entry name" value="Acyl_CoA_acyltransferase"/>
</dbReference>
<protein>
    <submittedName>
        <fullName evidence="2">GNAT family N-acetyltransferase</fullName>
    </submittedName>
</protein>
<dbReference type="SUPFAM" id="SSF55729">
    <property type="entry name" value="Acyl-CoA N-acyltransferases (Nat)"/>
    <property type="match status" value="1"/>
</dbReference>
<proteinExistence type="predicted"/>
<sequence length="149" mass="16108">MQTSRELHDNDNKAVLRSKLGQPIGLLAVDDGTPVGWVAVAPRAAYSRLAKSKITAPVEPDISDVWSVTCFFVHRTGRRKGVTKTLLNAAVEYAKERGARAVEGYPVDTGGKKAQPGDLYHGTLSVFLDAGFSLVERRGTKRALVSRAC</sequence>
<dbReference type="EMBL" id="VOBR01000021">
    <property type="protein sequence ID" value="TWP48380.1"/>
    <property type="molecule type" value="Genomic_DNA"/>
</dbReference>
<dbReference type="Gene3D" id="3.40.630.30">
    <property type="match status" value="1"/>
</dbReference>
<dbReference type="InterPro" id="IPR000182">
    <property type="entry name" value="GNAT_dom"/>
</dbReference>
<evidence type="ECO:0000313" key="3">
    <source>
        <dbReference type="Proteomes" id="UP000316639"/>
    </source>
</evidence>